<proteinExistence type="predicted"/>
<dbReference type="SUPFAM" id="SSF53098">
    <property type="entry name" value="Ribonuclease H-like"/>
    <property type="match status" value="1"/>
</dbReference>
<dbReference type="Proteomes" id="UP000257109">
    <property type="component" value="Unassembled WGS sequence"/>
</dbReference>
<comment type="caution">
    <text evidence="1">The sequence shown here is derived from an EMBL/GenBank/DDBJ whole genome shotgun (WGS) entry which is preliminary data.</text>
</comment>
<dbReference type="PANTHER" id="PTHR48475:SF1">
    <property type="entry name" value="RNASE H TYPE-1 DOMAIN-CONTAINING PROTEIN"/>
    <property type="match status" value="1"/>
</dbReference>
<dbReference type="InterPro" id="IPR012337">
    <property type="entry name" value="RNaseH-like_sf"/>
</dbReference>
<dbReference type="OrthoDB" id="1934793at2759"/>
<dbReference type="AlphaFoldDB" id="A0A371HQG0"/>
<dbReference type="InterPro" id="IPR036397">
    <property type="entry name" value="RNaseH_sf"/>
</dbReference>
<dbReference type="PANTHER" id="PTHR48475">
    <property type="entry name" value="RIBONUCLEASE H"/>
    <property type="match status" value="1"/>
</dbReference>
<evidence type="ECO:0000313" key="2">
    <source>
        <dbReference type="Proteomes" id="UP000257109"/>
    </source>
</evidence>
<evidence type="ECO:0008006" key="3">
    <source>
        <dbReference type="Google" id="ProtNLM"/>
    </source>
</evidence>
<sequence>MWFDEVFNLLGNRIRVVLASPKDQRFPFSIRLEFNCTNNMTEYEAYAIRILMALEHQVKKLKVFGDSTLVIYQLGGEWEMYLEKGEYPERVSVNDKRTLRRLTFGFFLSGTILYKRSADMMLLQCVDGQEAKEIMEEVNKGTFDMHTNGHALT</sequence>
<dbReference type="Gene3D" id="3.30.420.10">
    <property type="entry name" value="Ribonuclease H-like superfamily/Ribonuclease H"/>
    <property type="match status" value="1"/>
</dbReference>
<dbReference type="EMBL" id="QJKJ01001962">
    <property type="protein sequence ID" value="RDY05007.1"/>
    <property type="molecule type" value="Genomic_DNA"/>
</dbReference>
<accession>A0A371HQG0</accession>
<protein>
    <recommendedName>
        <fullName evidence="3">RNase H type-1 domain-containing protein</fullName>
    </recommendedName>
</protein>
<reference evidence="1" key="1">
    <citation type="submission" date="2018-05" db="EMBL/GenBank/DDBJ databases">
        <title>Draft genome of Mucuna pruriens seed.</title>
        <authorList>
            <person name="Nnadi N.E."/>
            <person name="Vos R."/>
            <person name="Hasami M.H."/>
            <person name="Devisetty U.K."/>
            <person name="Aguiy J.C."/>
        </authorList>
    </citation>
    <scope>NUCLEOTIDE SEQUENCE [LARGE SCALE GENOMIC DNA]</scope>
    <source>
        <strain evidence="1">JCA_2017</strain>
    </source>
</reference>
<evidence type="ECO:0000313" key="1">
    <source>
        <dbReference type="EMBL" id="RDY05007.1"/>
    </source>
</evidence>
<name>A0A371HQG0_MUCPR</name>
<organism evidence="1 2">
    <name type="scientific">Mucuna pruriens</name>
    <name type="common">Velvet bean</name>
    <name type="synonym">Dolichos pruriens</name>
    <dbReference type="NCBI Taxonomy" id="157652"/>
    <lineage>
        <taxon>Eukaryota</taxon>
        <taxon>Viridiplantae</taxon>
        <taxon>Streptophyta</taxon>
        <taxon>Embryophyta</taxon>
        <taxon>Tracheophyta</taxon>
        <taxon>Spermatophyta</taxon>
        <taxon>Magnoliopsida</taxon>
        <taxon>eudicotyledons</taxon>
        <taxon>Gunneridae</taxon>
        <taxon>Pentapetalae</taxon>
        <taxon>rosids</taxon>
        <taxon>fabids</taxon>
        <taxon>Fabales</taxon>
        <taxon>Fabaceae</taxon>
        <taxon>Papilionoideae</taxon>
        <taxon>50 kb inversion clade</taxon>
        <taxon>NPAAA clade</taxon>
        <taxon>indigoferoid/millettioid clade</taxon>
        <taxon>Phaseoleae</taxon>
        <taxon>Mucuna</taxon>
    </lineage>
</organism>
<gene>
    <name evidence="1" type="ORF">CR513_11192</name>
</gene>
<feature type="non-terminal residue" evidence="1">
    <location>
        <position position="1"/>
    </location>
</feature>
<dbReference type="GO" id="GO:0003676">
    <property type="term" value="F:nucleic acid binding"/>
    <property type="evidence" value="ECO:0007669"/>
    <property type="project" value="InterPro"/>
</dbReference>
<keyword evidence="2" id="KW-1185">Reference proteome</keyword>